<dbReference type="AlphaFoldDB" id="A0A8S1BC48"/>
<dbReference type="PROSITE" id="PS50157">
    <property type="entry name" value="ZINC_FINGER_C2H2_2"/>
    <property type="match status" value="6"/>
</dbReference>
<comment type="caution">
    <text evidence="8">The sequence shown here is derived from an EMBL/GenBank/DDBJ whole genome shotgun (WGS) entry which is preliminary data.</text>
</comment>
<evidence type="ECO:0000256" key="2">
    <source>
        <dbReference type="ARBA" id="ARBA00022737"/>
    </source>
</evidence>
<dbReference type="GO" id="GO:0005634">
    <property type="term" value="C:nucleus"/>
    <property type="evidence" value="ECO:0007669"/>
    <property type="project" value="InterPro"/>
</dbReference>
<evidence type="ECO:0000259" key="7">
    <source>
        <dbReference type="PROSITE" id="PS51270"/>
    </source>
</evidence>
<dbReference type="PANTHER" id="PTHR24379:SF121">
    <property type="entry name" value="C2H2-TYPE DOMAIN-CONTAINING PROTEIN"/>
    <property type="match status" value="1"/>
</dbReference>
<feature type="domain" description="C2H2-type" evidence="6">
    <location>
        <begin position="399"/>
        <end position="426"/>
    </location>
</feature>
<dbReference type="Pfam" id="PF00096">
    <property type="entry name" value="zf-C2H2"/>
    <property type="match status" value="3"/>
</dbReference>
<dbReference type="Proteomes" id="UP000494106">
    <property type="component" value="Unassembled WGS sequence"/>
</dbReference>
<evidence type="ECO:0000256" key="1">
    <source>
        <dbReference type="ARBA" id="ARBA00022723"/>
    </source>
</evidence>
<dbReference type="SMART" id="SM00355">
    <property type="entry name" value="ZnF_C2H2"/>
    <property type="match status" value="11"/>
</dbReference>
<evidence type="ECO:0000313" key="8">
    <source>
        <dbReference type="EMBL" id="CAB3256006.1"/>
    </source>
</evidence>
<organism evidence="8 9">
    <name type="scientific">Arctia plantaginis</name>
    <name type="common">Wood tiger moth</name>
    <name type="synonym">Phalaena plantaginis</name>
    <dbReference type="NCBI Taxonomy" id="874455"/>
    <lineage>
        <taxon>Eukaryota</taxon>
        <taxon>Metazoa</taxon>
        <taxon>Ecdysozoa</taxon>
        <taxon>Arthropoda</taxon>
        <taxon>Hexapoda</taxon>
        <taxon>Insecta</taxon>
        <taxon>Pterygota</taxon>
        <taxon>Neoptera</taxon>
        <taxon>Endopterygota</taxon>
        <taxon>Lepidoptera</taxon>
        <taxon>Glossata</taxon>
        <taxon>Ditrysia</taxon>
        <taxon>Noctuoidea</taxon>
        <taxon>Erebidae</taxon>
        <taxon>Arctiinae</taxon>
        <taxon>Arctia</taxon>
    </lineage>
</organism>
<protein>
    <submittedName>
        <fullName evidence="8">Uncharacterized protein</fullName>
    </submittedName>
</protein>
<evidence type="ECO:0000259" key="6">
    <source>
        <dbReference type="PROSITE" id="PS50157"/>
    </source>
</evidence>
<keyword evidence="4" id="KW-0862">Zinc</keyword>
<dbReference type="PANTHER" id="PTHR24379">
    <property type="entry name" value="KRAB AND ZINC FINGER DOMAIN-CONTAINING"/>
    <property type="match status" value="1"/>
</dbReference>
<reference evidence="8 9" key="1">
    <citation type="submission" date="2020-04" db="EMBL/GenBank/DDBJ databases">
        <authorList>
            <person name="Wallbank WR R."/>
            <person name="Pardo Diaz C."/>
            <person name="Kozak K."/>
            <person name="Martin S."/>
            <person name="Jiggins C."/>
            <person name="Moest M."/>
            <person name="Warren A I."/>
            <person name="Byers J.R.P. K."/>
            <person name="Montejo-Kovacevich G."/>
            <person name="Yen C E."/>
        </authorList>
    </citation>
    <scope>NUCLEOTIDE SEQUENCE [LARGE SCALE GENOMIC DNA]</scope>
</reference>
<dbReference type="Gene3D" id="3.30.160.60">
    <property type="entry name" value="Classic Zinc Finger"/>
    <property type="match status" value="6"/>
</dbReference>
<keyword evidence="3 5" id="KW-0863">Zinc-finger</keyword>
<keyword evidence="1" id="KW-0479">Metal-binding</keyword>
<dbReference type="OrthoDB" id="8823111at2759"/>
<keyword evidence="9" id="KW-1185">Reference proteome</keyword>
<feature type="domain" description="C2H2-type" evidence="6">
    <location>
        <begin position="520"/>
        <end position="547"/>
    </location>
</feature>
<evidence type="ECO:0000256" key="3">
    <source>
        <dbReference type="ARBA" id="ARBA00022771"/>
    </source>
</evidence>
<gene>
    <name evidence="8" type="ORF">APLA_LOCUS15108</name>
</gene>
<dbReference type="InterPro" id="IPR036236">
    <property type="entry name" value="Znf_C2H2_sf"/>
</dbReference>
<evidence type="ECO:0000256" key="4">
    <source>
        <dbReference type="ARBA" id="ARBA00022833"/>
    </source>
</evidence>
<feature type="domain" description="C2H2-type" evidence="6">
    <location>
        <begin position="460"/>
        <end position="488"/>
    </location>
</feature>
<keyword evidence="2" id="KW-0677">Repeat</keyword>
<evidence type="ECO:0000313" key="9">
    <source>
        <dbReference type="Proteomes" id="UP000494106"/>
    </source>
</evidence>
<feature type="domain" description="C2H2-type" evidence="6">
    <location>
        <begin position="489"/>
        <end position="517"/>
    </location>
</feature>
<dbReference type="InterPro" id="IPR012934">
    <property type="entry name" value="Znf_AD"/>
</dbReference>
<dbReference type="PROSITE" id="PS00028">
    <property type="entry name" value="ZINC_FINGER_C2H2_1"/>
    <property type="match status" value="8"/>
</dbReference>
<dbReference type="PROSITE" id="PS51270">
    <property type="entry name" value="ZF_CTCHY"/>
    <property type="match status" value="1"/>
</dbReference>
<feature type="domain" description="C2H2-type" evidence="6">
    <location>
        <begin position="548"/>
        <end position="576"/>
    </location>
</feature>
<sequence>MEIGEIIICATCMSGDRRLVPLHTMRNILKEINFTSLEMCNNTSICWECKGHILKFYRFKIKALHAQTAMSQNWKLKELKSLSSLVISEISNNYQHCYNIDPLVNCDNEPKLENNIIKEEEDDTRESSEVNGKIIETDESISHIYVDNISDKEKFNNENENILENDEKIDETIEENHNFNDENKLEINETDAEINTTENNDAVSAVKKGTIATRPKMDAELQEKFIRVEFSEEEIIQHRENKRNHYNFKKVPFKCNSCVLGFTRKETFDKHMAKKHDESIGPHKCDICEVRFASKMSVANHRLRHYSCYRCRLCKYDTTELWSALNHCKMKHKRDRLDSIHCTQCDTVVKTAEELEEHIQLEHSLHCNECGVRFKGKNTLRNHMKRGLHSSVVTDKRNYICDVCTRTFVTKSRLESHMAGHNTSLAKKLSYCHACKVQYKNIYVYRNHLKNSTNHSERAFSCPECNKKFASKVYWTRHYNFYHLHKSQYNCEICNKLFISDWRLKNHRQKHHGLSRPRNHPCTTCGKKFFSITTLRNHKLIHSEQRSYMCEDCGDTFKQRPALYTHAKLVHGDGRRK</sequence>
<feature type="domain" description="CTCHY-type" evidence="7">
    <location>
        <begin position="303"/>
        <end position="368"/>
    </location>
</feature>
<accession>A0A8S1BC48</accession>
<dbReference type="SMART" id="SM00868">
    <property type="entry name" value="zf-AD"/>
    <property type="match status" value="1"/>
</dbReference>
<dbReference type="GO" id="GO:0008270">
    <property type="term" value="F:zinc ion binding"/>
    <property type="evidence" value="ECO:0007669"/>
    <property type="project" value="UniProtKB-KW"/>
</dbReference>
<evidence type="ECO:0000256" key="5">
    <source>
        <dbReference type="PROSITE-ProRule" id="PRU00042"/>
    </source>
</evidence>
<proteinExistence type="predicted"/>
<dbReference type="InterPro" id="IPR013087">
    <property type="entry name" value="Znf_C2H2_type"/>
</dbReference>
<dbReference type="InterPro" id="IPR017921">
    <property type="entry name" value="Znf_CTCHY"/>
</dbReference>
<name>A0A8S1BC48_ARCPL</name>
<feature type="domain" description="C2H2-type" evidence="6">
    <location>
        <begin position="365"/>
        <end position="394"/>
    </location>
</feature>
<dbReference type="EMBL" id="CADEBC010000583">
    <property type="protein sequence ID" value="CAB3256006.1"/>
    <property type="molecule type" value="Genomic_DNA"/>
</dbReference>
<dbReference type="SUPFAM" id="SSF57667">
    <property type="entry name" value="beta-beta-alpha zinc fingers"/>
    <property type="match status" value="4"/>
</dbReference>